<evidence type="ECO:0000256" key="1">
    <source>
        <dbReference type="SAM" id="MobiDB-lite"/>
    </source>
</evidence>
<feature type="region of interest" description="Disordered" evidence="1">
    <location>
        <begin position="1"/>
        <end position="37"/>
    </location>
</feature>
<organism evidence="2 3">
    <name type="scientific">Cymbomonas tetramitiformis</name>
    <dbReference type="NCBI Taxonomy" id="36881"/>
    <lineage>
        <taxon>Eukaryota</taxon>
        <taxon>Viridiplantae</taxon>
        <taxon>Chlorophyta</taxon>
        <taxon>Pyramimonadophyceae</taxon>
        <taxon>Pyramimonadales</taxon>
        <taxon>Pyramimonadaceae</taxon>
        <taxon>Cymbomonas</taxon>
    </lineage>
</organism>
<feature type="region of interest" description="Disordered" evidence="1">
    <location>
        <begin position="50"/>
        <end position="80"/>
    </location>
</feature>
<reference evidence="2 3" key="1">
    <citation type="journal article" date="2015" name="Genome Biol. Evol.">
        <title>Comparative Genomics of a Bacterivorous Green Alga Reveals Evolutionary Causalities and Consequences of Phago-Mixotrophic Mode of Nutrition.</title>
        <authorList>
            <person name="Burns J.A."/>
            <person name="Paasch A."/>
            <person name="Narechania A."/>
            <person name="Kim E."/>
        </authorList>
    </citation>
    <scope>NUCLEOTIDE SEQUENCE [LARGE SCALE GENOMIC DNA]</scope>
    <source>
        <strain evidence="2 3">PLY_AMNH</strain>
    </source>
</reference>
<dbReference type="EMBL" id="LGRX02021348">
    <property type="protein sequence ID" value="KAK3256767.1"/>
    <property type="molecule type" value="Genomic_DNA"/>
</dbReference>
<feature type="compositionally biased region" description="Basic and acidic residues" evidence="1">
    <location>
        <begin position="57"/>
        <end position="67"/>
    </location>
</feature>
<feature type="compositionally biased region" description="Gly residues" evidence="1">
    <location>
        <begin position="68"/>
        <end position="80"/>
    </location>
</feature>
<feature type="compositionally biased region" description="Gly residues" evidence="1">
    <location>
        <begin position="1"/>
        <end position="13"/>
    </location>
</feature>
<dbReference type="AlphaFoldDB" id="A0AAE0FBQ4"/>
<name>A0AAE0FBQ4_9CHLO</name>
<evidence type="ECO:0000313" key="2">
    <source>
        <dbReference type="EMBL" id="KAK3256767.1"/>
    </source>
</evidence>
<keyword evidence="3" id="KW-1185">Reference proteome</keyword>
<sequence>MWAGVVDGGGWGGATEVERVAEAGDSDGGDGRMRWRRGWGWEGGIEKPRRLRKRRRGLEAEKEERRGGGGGGDGGGGGAE</sequence>
<evidence type="ECO:0000313" key="3">
    <source>
        <dbReference type="Proteomes" id="UP001190700"/>
    </source>
</evidence>
<dbReference type="Proteomes" id="UP001190700">
    <property type="component" value="Unassembled WGS sequence"/>
</dbReference>
<accession>A0AAE0FBQ4</accession>
<gene>
    <name evidence="2" type="ORF">CYMTET_34112</name>
</gene>
<comment type="caution">
    <text evidence="2">The sequence shown here is derived from an EMBL/GenBank/DDBJ whole genome shotgun (WGS) entry which is preliminary data.</text>
</comment>
<protein>
    <submittedName>
        <fullName evidence="2">Uncharacterized protein</fullName>
    </submittedName>
</protein>
<proteinExistence type="predicted"/>